<dbReference type="Pfam" id="PF01569">
    <property type="entry name" value="PAP2"/>
    <property type="match status" value="1"/>
</dbReference>
<accession>A0A813LQ38</accession>
<dbReference type="AlphaFoldDB" id="A0A813LQ38"/>
<name>A0A813LQ38_POLGL</name>
<evidence type="ECO:0000256" key="1">
    <source>
        <dbReference type="SAM" id="Phobius"/>
    </source>
</evidence>
<sequence>MLFVAFTFVMNDLVIKHIVRQPRPERSCLTSCGMPSSHSAISIGFYVYMLLDFAARVRCGGESLLVLPGTLQSHSPSNSLWLSMVKVCRTPWPAWEVLKPLQLAAVLTFWSVVFIPVPISRVQLGDHYWQQVLVGGAVGGCTASFWWLIVRKLQHTHNHRLGDVLLGRPGLPLLRHNASLPYPIVERRCADSSIRNCDSRLGADCCNCCANLLEWYMTQVAKSWLSTSCMI</sequence>
<evidence type="ECO:0000259" key="2">
    <source>
        <dbReference type="Pfam" id="PF01569"/>
    </source>
</evidence>
<dbReference type="Proteomes" id="UP000626109">
    <property type="component" value="Unassembled WGS sequence"/>
</dbReference>
<dbReference type="SUPFAM" id="SSF48317">
    <property type="entry name" value="Acid phosphatase/Vanadium-dependent haloperoxidase"/>
    <property type="match status" value="1"/>
</dbReference>
<evidence type="ECO:0000313" key="4">
    <source>
        <dbReference type="Proteomes" id="UP000626109"/>
    </source>
</evidence>
<dbReference type="InterPro" id="IPR036938">
    <property type="entry name" value="PAP2/HPO_sf"/>
</dbReference>
<protein>
    <recommendedName>
        <fullName evidence="2">Phosphatidic acid phosphatase type 2/haloperoxidase domain-containing protein</fullName>
    </recommendedName>
</protein>
<comment type="caution">
    <text evidence="3">The sequence shown here is derived from an EMBL/GenBank/DDBJ whole genome shotgun (WGS) entry which is preliminary data.</text>
</comment>
<reference evidence="3" key="1">
    <citation type="submission" date="2021-02" db="EMBL/GenBank/DDBJ databases">
        <authorList>
            <person name="Dougan E. K."/>
            <person name="Rhodes N."/>
            <person name="Thang M."/>
            <person name="Chan C."/>
        </authorList>
    </citation>
    <scope>NUCLEOTIDE SEQUENCE</scope>
</reference>
<dbReference type="EMBL" id="CAJNNW010036689">
    <property type="protein sequence ID" value="CAE8736727.1"/>
    <property type="molecule type" value="Genomic_DNA"/>
</dbReference>
<keyword evidence="1" id="KW-0472">Membrane</keyword>
<keyword evidence="1" id="KW-1133">Transmembrane helix</keyword>
<dbReference type="Gene3D" id="1.20.144.10">
    <property type="entry name" value="Phosphatidic acid phosphatase type 2/haloperoxidase"/>
    <property type="match status" value="1"/>
</dbReference>
<feature type="transmembrane region" description="Helical" evidence="1">
    <location>
        <begin position="128"/>
        <end position="150"/>
    </location>
</feature>
<dbReference type="UniPathway" id="UPA00378"/>
<proteinExistence type="predicted"/>
<keyword evidence="1" id="KW-0812">Transmembrane</keyword>
<dbReference type="InterPro" id="IPR000326">
    <property type="entry name" value="PAP2/HPO"/>
</dbReference>
<gene>
    <name evidence="3" type="ORF">PGLA2088_LOCUS48445</name>
</gene>
<organism evidence="3 4">
    <name type="scientific">Polarella glacialis</name>
    <name type="common">Dinoflagellate</name>
    <dbReference type="NCBI Taxonomy" id="89957"/>
    <lineage>
        <taxon>Eukaryota</taxon>
        <taxon>Sar</taxon>
        <taxon>Alveolata</taxon>
        <taxon>Dinophyceae</taxon>
        <taxon>Suessiales</taxon>
        <taxon>Suessiaceae</taxon>
        <taxon>Polarella</taxon>
    </lineage>
</organism>
<evidence type="ECO:0000313" key="3">
    <source>
        <dbReference type="EMBL" id="CAE8736727.1"/>
    </source>
</evidence>
<feature type="domain" description="Phosphatidic acid phosphatase type 2/haloperoxidase" evidence="2">
    <location>
        <begin position="14"/>
        <end position="153"/>
    </location>
</feature>